<evidence type="ECO:0000256" key="2">
    <source>
        <dbReference type="ARBA" id="ARBA00022670"/>
    </source>
</evidence>
<feature type="domain" description="Calpain catalytic" evidence="8">
    <location>
        <begin position="47"/>
        <end position="343"/>
    </location>
</feature>
<dbReference type="SUPFAM" id="SSF49758">
    <property type="entry name" value="Calpain large subunit, middle domain (domain III)"/>
    <property type="match status" value="1"/>
</dbReference>
<dbReference type="Gene3D" id="2.60.120.380">
    <property type="match status" value="1"/>
</dbReference>
<dbReference type="InterPro" id="IPR033883">
    <property type="entry name" value="C2_III"/>
</dbReference>
<keyword evidence="4 7" id="KW-0378">Hydrolase</keyword>
<sequence length="638" mass="72129">MPPPGVCMSIMQERHKEDGVGSLANAGKHRNQDFLQLKQYCLDRRVRYIDDVFPPDHNSIGDGLLSPDDMRRVVWLRPAKIAQNPDFIISGFSRFDFGQGSIANCWFLASVGALTFQEHILEQVVPLEQSFKDDYCGIFHFRFWRFGRWVDVVIDDMLPTVDGRLIFVHSKTPNEFWPALMEKAYAKVCGSYADMNAGTPSEAMMDFTGGVHITFKLAENPPNLWDLLFRAAKFKSLMGCGTPQGETSANTVAPNGLVRGHAYTVTGVLQIMSQGKPVNLIRLFNPWGYGEWKGDWSDKSSMWKTVSPADRKMYLSVEEDGEFWMTMENFCQHFSDVTICCLCPDFLDGNSKGHWTPSFHDGRWVAGTTAGGCILFRDSFWTNPQYRVKIEGFDRDFSETQGDNNMLVSLMQKPDKRNRRLVKSVHIGINIFEFKGQRGKFPASFFDNNAPVAQTKDFLNARTVMLLCRLKPGEYLIVPSSFKPNETASFILSILSKAETHIHHFTGCAKKTQGFSLESCRSMVALMDTSITGRLNSDEFLRLWRKVTMYKDIFFRSDVDRSGMLSSSQLRNAIMASGIRLSDSLLNLIALRYGGSSGNISLESFISLVLRMDRMAKIFRELNNGGAISLRDNEVMTS</sequence>
<dbReference type="PROSITE" id="PS50203">
    <property type="entry name" value="CALPAIN_CAT"/>
    <property type="match status" value="1"/>
</dbReference>
<evidence type="ECO:0000256" key="1">
    <source>
        <dbReference type="ARBA" id="ARBA00007623"/>
    </source>
</evidence>
<dbReference type="GO" id="GO:0005737">
    <property type="term" value="C:cytoplasm"/>
    <property type="evidence" value="ECO:0007669"/>
    <property type="project" value="TreeGrafter"/>
</dbReference>
<dbReference type="Pfam" id="PF01067">
    <property type="entry name" value="Calpain_III"/>
    <property type="match status" value="1"/>
</dbReference>
<feature type="domain" description="EF-hand" evidence="9">
    <location>
        <begin position="545"/>
        <end position="580"/>
    </location>
</feature>
<gene>
    <name evidence="11" type="primary">LOC120059734</name>
</gene>
<dbReference type="CDD" id="cd16195">
    <property type="entry name" value="EFh_PEF_CAPN13_14"/>
    <property type="match status" value="1"/>
</dbReference>
<dbReference type="InterPro" id="IPR022683">
    <property type="entry name" value="Calpain_III"/>
</dbReference>
<dbReference type="InterPro" id="IPR054069">
    <property type="entry name" value="CAPN3/13-like_C_EFh"/>
</dbReference>
<keyword evidence="10" id="KW-1185">Reference proteome</keyword>
<dbReference type="GO" id="GO:0004198">
    <property type="term" value="F:calcium-dependent cysteine-type endopeptidase activity"/>
    <property type="evidence" value="ECO:0007669"/>
    <property type="project" value="InterPro"/>
</dbReference>
<evidence type="ECO:0000256" key="6">
    <source>
        <dbReference type="PIRSR" id="PIRSR622684-1"/>
    </source>
</evidence>
<dbReference type="SMART" id="SM00720">
    <property type="entry name" value="calpain_III"/>
    <property type="match status" value="1"/>
</dbReference>
<dbReference type="KEGG" id="snh:120059734"/>
<dbReference type="CDD" id="cd00214">
    <property type="entry name" value="Calpain_III"/>
    <property type="match status" value="1"/>
</dbReference>
<dbReference type="Proteomes" id="UP000808372">
    <property type="component" value="Chromosome 15"/>
</dbReference>
<keyword evidence="2 7" id="KW-0645">Protease</keyword>
<evidence type="ECO:0000259" key="8">
    <source>
        <dbReference type="PROSITE" id="PS50203"/>
    </source>
</evidence>
<dbReference type="SMART" id="SM00230">
    <property type="entry name" value="CysPc"/>
    <property type="match status" value="1"/>
</dbReference>
<dbReference type="PANTHER" id="PTHR10183:SF302">
    <property type="entry name" value="CALPAIN-14"/>
    <property type="match status" value="1"/>
</dbReference>
<dbReference type="InterPro" id="IPR022682">
    <property type="entry name" value="Calpain_domain_III"/>
</dbReference>
<dbReference type="PANTHER" id="PTHR10183">
    <property type="entry name" value="CALPAIN"/>
    <property type="match status" value="1"/>
</dbReference>
<keyword evidence="3" id="KW-0677">Repeat</keyword>
<dbReference type="InterPro" id="IPR036213">
    <property type="entry name" value="Calpain_III_sf"/>
</dbReference>
<dbReference type="FunFam" id="3.90.70.10:FF:000054">
    <property type="entry name" value="Calpain 14"/>
    <property type="match status" value="1"/>
</dbReference>
<evidence type="ECO:0000313" key="11">
    <source>
        <dbReference type="RefSeq" id="XP_038864717.1"/>
    </source>
</evidence>
<dbReference type="SUPFAM" id="SSF47473">
    <property type="entry name" value="EF-hand"/>
    <property type="match status" value="1"/>
</dbReference>
<protein>
    <submittedName>
        <fullName evidence="11">Calpain-3-like</fullName>
    </submittedName>
</protein>
<dbReference type="RefSeq" id="XP_038864717.1">
    <property type="nucleotide sequence ID" value="XM_039008789.1"/>
</dbReference>
<dbReference type="PROSITE" id="PS50222">
    <property type="entry name" value="EF_HAND_2"/>
    <property type="match status" value="1"/>
</dbReference>
<organism evidence="10 11">
    <name type="scientific">Salvelinus namaycush</name>
    <name type="common">Lake trout</name>
    <name type="synonym">Salmo namaycush</name>
    <dbReference type="NCBI Taxonomy" id="8040"/>
    <lineage>
        <taxon>Eukaryota</taxon>
        <taxon>Metazoa</taxon>
        <taxon>Chordata</taxon>
        <taxon>Craniata</taxon>
        <taxon>Vertebrata</taxon>
        <taxon>Euteleostomi</taxon>
        <taxon>Actinopterygii</taxon>
        <taxon>Neopterygii</taxon>
        <taxon>Teleostei</taxon>
        <taxon>Protacanthopterygii</taxon>
        <taxon>Salmoniformes</taxon>
        <taxon>Salmonidae</taxon>
        <taxon>Salmoninae</taxon>
        <taxon>Salvelinus</taxon>
    </lineage>
</organism>
<dbReference type="CDD" id="cd00044">
    <property type="entry name" value="CysPc"/>
    <property type="match status" value="1"/>
</dbReference>
<dbReference type="InterPro" id="IPR001300">
    <property type="entry name" value="Peptidase_C2_calpain_cat"/>
</dbReference>
<dbReference type="InterPro" id="IPR011992">
    <property type="entry name" value="EF-hand-dom_pair"/>
</dbReference>
<dbReference type="PRINTS" id="PR00704">
    <property type="entry name" value="CALPAIN"/>
</dbReference>
<evidence type="ECO:0000256" key="4">
    <source>
        <dbReference type="ARBA" id="ARBA00022801"/>
    </source>
</evidence>
<comment type="similarity">
    <text evidence="1">Belongs to the peptidase C2 family.</text>
</comment>
<evidence type="ECO:0000259" key="9">
    <source>
        <dbReference type="PROSITE" id="PS50222"/>
    </source>
</evidence>
<feature type="active site" evidence="6 7">
    <location>
        <position position="261"/>
    </location>
</feature>
<evidence type="ECO:0000256" key="5">
    <source>
        <dbReference type="ARBA" id="ARBA00022807"/>
    </source>
</evidence>
<dbReference type="Gene3D" id="3.90.70.10">
    <property type="entry name" value="Cysteine proteinases"/>
    <property type="match status" value="1"/>
</dbReference>
<dbReference type="GO" id="GO:0005509">
    <property type="term" value="F:calcium ion binding"/>
    <property type="evidence" value="ECO:0007669"/>
    <property type="project" value="InterPro"/>
</dbReference>
<feature type="active site" evidence="6 7">
    <location>
        <position position="285"/>
    </location>
</feature>
<evidence type="ECO:0000313" key="10">
    <source>
        <dbReference type="Proteomes" id="UP000808372"/>
    </source>
</evidence>
<name>A0A8U1EUR9_SALNM</name>
<evidence type="ECO:0000256" key="7">
    <source>
        <dbReference type="PROSITE-ProRule" id="PRU00239"/>
    </source>
</evidence>
<reference evidence="11" key="1">
    <citation type="submission" date="2025-08" db="UniProtKB">
        <authorList>
            <consortium name="RefSeq"/>
        </authorList>
    </citation>
    <scope>IDENTIFICATION</scope>
    <source>
        <tissue evidence="11">White muscle</tissue>
    </source>
</reference>
<dbReference type="InterPro" id="IPR002048">
    <property type="entry name" value="EF_hand_dom"/>
</dbReference>
<dbReference type="Pfam" id="PF21875">
    <property type="entry name" value="CAPN13-like_C_EFh"/>
    <property type="match status" value="1"/>
</dbReference>
<dbReference type="GO" id="GO:0006508">
    <property type="term" value="P:proteolysis"/>
    <property type="evidence" value="ECO:0007669"/>
    <property type="project" value="UniProtKB-KW"/>
</dbReference>
<dbReference type="Gene3D" id="1.10.238.10">
    <property type="entry name" value="EF-hand"/>
    <property type="match status" value="1"/>
</dbReference>
<keyword evidence="5 7" id="KW-0788">Thiol protease</keyword>
<dbReference type="InterPro" id="IPR022684">
    <property type="entry name" value="Calpain_cysteine_protease"/>
</dbReference>
<dbReference type="AlphaFoldDB" id="A0A8U1EUR9"/>
<dbReference type="SUPFAM" id="SSF54001">
    <property type="entry name" value="Cysteine proteinases"/>
    <property type="match status" value="1"/>
</dbReference>
<dbReference type="InterPro" id="IPR038765">
    <property type="entry name" value="Papain-like_cys_pep_sf"/>
</dbReference>
<dbReference type="Pfam" id="PF00648">
    <property type="entry name" value="Peptidase_C2"/>
    <property type="match status" value="1"/>
</dbReference>
<proteinExistence type="inferred from homology"/>
<accession>A0A8U1EUR9</accession>
<evidence type="ECO:0000256" key="3">
    <source>
        <dbReference type="ARBA" id="ARBA00022737"/>
    </source>
</evidence>
<dbReference type="GeneID" id="120059734"/>
<feature type="active site" evidence="6 7">
    <location>
        <position position="105"/>
    </location>
</feature>